<evidence type="ECO:0000313" key="1">
    <source>
        <dbReference type="EMBL" id="AFN73665.1"/>
    </source>
</evidence>
<dbReference type="EMBL" id="CP003557">
    <property type="protein sequence ID" value="AFN73665.1"/>
    <property type="molecule type" value="Genomic_DNA"/>
</dbReference>
<evidence type="ECO:0000313" key="2">
    <source>
        <dbReference type="Proteomes" id="UP000009011"/>
    </source>
</evidence>
<dbReference type="AlphaFoldDB" id="I6Z3D6"/>
<organism evidence="1 2">
    <name type="scientific">Melioribacter roseus (strain DSM 23840 / JCM 17771 / VKM B-2668 / P3M-2)</name>
    <dbReference type="NCBI Taxonomy" id="1191523"/>
    <lineage>
        <taxon>Bacteria</taxon>
        <taxon>Pseudomonadati</taxon>
        <taxon>Ignavibacteriota</taxon>
        <taxon>Ignavibacteria</taxon>
        <taxon>Ignavibacteriales</taxon>
        <taxon>Melioribacteraceae</taxon>
        <taxon>Melioribacter</taxon>
    </lineage>
</organism>
<dbReference type="KEGG" id="mro:MROS_0422"/>
<gene>
    <name evidence="1" type="ordered locus">MROS_0422</name>
</gene>
<proteinExistence type="predicted"/>
<keyword evidence="2" id="KW-1185">Reference proteome</keyword>
<accession>I6Z3D6</accession>
<dbReference type="STRING" id="1191523.MROS_0422"/>
<dbReference type="HOGENOM" id="CLU_1576649_0_0_10"/>
<dbReference type="RefSeq" id="WP_014855102.1">
    <property type="nucleotide sequence ID" value="NC_018178.1"/>
</dbReference>
<sequence>MKAVIIILLSFIQVYSQSEVEKAKTVLILPFYEREFNVSSELYHSLKTGFMREDYIVLTNDTVWNKIDSLDISFNDIDSEIADSIKKIIDCDLIVYGRIDEDIKPRTSPAHDRNVSYKPFIIKVYDTRTQSLVLYERIELINRWGLFSDNTEIHDIGYKTALKLRTRGY</sequence>
<protein>
    <submittedName>
        <fullName evidence="1">Uncharacterized protein</fullName>
    </submittedName>
</protein>
<reference evidence="1 2" key="1">
    <citation type="journal article" date="2013" name="PLoS ONE">
        <title>Genomic analysis of Melioribacter roseus, facultatively anaerobic organotrophic bacterium representing a novel deep lineage within Bacteriodetes/Chlorobi group.</title>
        <authorList>
            <person name="Kadnikov V.V."/>
            <person name="Mardanov A.V."/>
            <person name="Podosokorskaya O.A."/>
            <person name="Gavrilov S.N."/>
            <person name="Kublanov I.V."/>
            <person name="Beletsky A.V."/>
            <person name="Bonch-Osmolovskaya E.A."/>
            <person name="Ravin N.V."/>
        </authorList>
    </citation>
    <scope>NUCLEOTIDE SEQUENCE [LARGE SCALE GENOMIC DNA]</scope>
    <source>
        <strain evidence="2">JCM 17771 / P3M-2</strain>
    </source>
</reference>
<name>I6Z3D6_MELRP</name>
<dbReference type="Proteomes" id="UP000009011">
    <property type="component" value="Chromosome"/>
</dbReference>